<protein>
    <submittedName>
        <fullName evidence="2">Uncharacterized protein</fullName>
    </submittedName>
</protein>
<gene>
    <name evidence="2" type="ORF">V7x_42620</name>
</gene>
<feature type="signal peptide" evidence="1">
    <location>
        <begin position="1"/>
        <end position="25"/>
    </location>
</feature>
<name>A0A5C6FKK8_9PLAN</name>
<accession>A0A5C6FKK8</accession>
<sequence length="335" mass="36272" precursor="true">MNNATGCRLVFALVTTVLVDVTVCAAEPLTVTSLGRLPPGLTEQDEESGTEAKWQMVRSLLGRSADHVVVKQVGCNLGGNTSVRNSSPLTWKDKGYFRRARDLGQVFTAPHDFTLDAIVVRTGNGHLAFLPGAARARVFIQLFEVVGEPVINDNGTPPGTDATHGFSTNHRCDDTVDGVEYQPIQVVAGSSMPDLLDSGDGKLIYLKWSFCQPAKLDMKRGKQYAFMVGFTAPGPERNFTLANRNLASLPNPPTIAGDADNYPGGWGLRREGNGVTPPRKISGAKPPTDHVLLGLMTSQSSFPRGEARIAIRPTCEGYPDVDTYRDLEFYVIADH</sequence>
<keyword evidence="1" id="KW-0732">Signal</keyword>
<dbReference type="AlphaFoldDB" id="A0A5C6FKK8"/>
<organism evidence="2 3">
    <name type="scientific">Crateriforma conspicua</name>
    <dbReference type="NCBI Taxonomy" id="2527996"/>
    <lineage>
        <taxon>Bacteria</taxon>
        <taxon>Pseudomonadati</taxon>
        <taxon>Planctomycetota</taxon>
        <taxon>Planctomycetia</taxon>
        <taxon>Planctomycetales</taxon>
        <taxon>Planctomycetaceae</taxon>
        <taxon>Crateriforma</taxon>
    </lineage>
</organism>
<comment type="caution">
    <text evidence="2">The sequence shown here is derived from an EMBL/GenBank/DDBJ whole genome shotgun (WGS) entry which is preliminary data.</text>
</comment>
<dbReference type="OrthoDB" id="269761at2"/>
<dbReference type="Proteomes" id="UP000316476">
    <property type="component" value="Unassembled WGS sequence"/>
</dbReference>
<dbReference type="EMBL" id="SJPZ01000002">
    <property type="protein sequence ID" value="TWU62527.1"/>
    <property type="molecule type" value="Genomic_DNA"/>
</dbReference>
<evidence type="ECO:0000256" key="1">
    <source>
        <dbReference type="SAM" id="SignalP"/>
    </source>
</evidence>
<dbReference type="RefSeq" id="WP_146415294.1">
    <property type="nucleotide sequence ID" value="NZ_SJPZ01000002.1"/>
</dbReference>
<evidence type="ECO:0000313" key="2">
    <source>
        <dbReference type="EMBL" id="TWU62527.1"/>
    </source>
</evidence>
<evidence type="ECO:0000313" key="3">
    <source>
        <dbReference type="Proteomes" id="UP000316476"/>
    </source>
</evidence>
<proteinExistence type="predicted"/>
<reference evidence="2 3" key="1">
    <citation type="submission" date="2019-02" db="EMBL/GenBank/DDBJ databases">
        <title>Deep-cultivation of Planctomycetes and their phenomic and genomic characterization uncovers novel biology.</title>
        <authorList>
            <person name="Wiegand S."/>
            <person name="Jogler M."/>
            <person name="Boedeker C."/>
            <person name="Pinto D."/>
            <person name="Vollmers J."/>
            <person name="Rivas-Marin E."/>
            <person name="Kohn T."/>
            <person name="Peeters S.H."/>
            <person name="Heuer A."/>
            <person name="Rast P."/>
            <person name="Oberbeckmann S."/>
            <person name="Bunk B."/>
            <person name="Jeske O."/>
            <person name="Meyerdierks A."/>
            <person name="Storesund J.E."/>
            <person name="Kallscheuer N."/>
            <person name="Luecker S."/>
            <person name="Lage O.M."/>
            <person name="Pohl T."/>
            <person name="Merkel B.J."/>
            <person name="Hornburger P."/>
            <person name="Mueller R.-W."/>
            <person name="Bruemmer F."/>
            <person name="Labrenz M."/>
            <person name="Spormann A.M."/>
            <person name="Op Den Camp H."/>
            <person name="Overmann J."/>
            <person name="Amann R."/>
            <person name="Jetten M.S.M."/>
            <person name="Mascher T."/>
            <person name="Medema M.H."/>
            <person name="Devos D.P."/>
            <person name="Kaster A.-K."/>
            <person name="Ovreas L."/>
            <person name="Rohde M."/>
            <person name="Galperin M.Y."/>
            <person name="Jogler C."/>
        </authorList>
    </citation>
    <scope>NUCLEOTIDE SEQUENCE [LARGE SCALE GENOMIC DNA]</scope>
    <source>
        <strain evidence="2 3">V7</strain>
    </source>
</reference>
<feature type="chain" id="PRO_5022714977" evidence="1">
    <location>
        <begin position="26"/>
        <end position="335"/>
    </location>
</feature>